<comment type="similarity">
    <text evidence="2">Belongs to the glycosyltransferase 41 family. O-GlcNAc transferase subfamily.</text>
</comment>
<keyword evidence="6" id="KW-0677">Repeat</keyword>
<keyword evidence="5" id="KW-0808">Transferase</keyword>
<evidence type="ECO:0000259" key="9">
    <source>
        <dbReference type="Pfam" id="PF13844"/>
    </source>
</evidence>
<feature type="domain" description="O-GlcNAc transferase C-terminal" evidence="9">
    <location>
        <begin position="577"/>
        <end position="763"/>
    </location>
</feature>
<dbReference type="RefSeq" id="WP_339587749.1">
    <property type="nucleotide sequence ID" value="NZ_JBBHJZ010000003.1"/>
</dbReference>
<dbReference type="PANTHER" id="PTHR44998">
    <property type="match status" value="1"/>
</dbReference>
<dbReference type="EC" id="2.4.1.255" evidence="3"/>
<name>A0ABU8RYJ4_9SPHN</name>
<dbReference type="SMART" id="SM00028">
    <property type="entry name" value="TPR"/>
    <property type="match status" value="8"/>
</dbReference>
<proteinExistence type="inferred from homology"/>
<evidence type="ECO:0000313" key="10">
    <source>
        <dbReference type="EMBL" id="MEJ5977794.1"/>
    </source>
</evidence>
<dbReference type="InterPro" id="IPR029489">
    <property type="entry name" value="OGT/SEC/SPY_C"/>
</dbReference>
<dbReference type="EMBL" id="JBBHJZ010000003">
    <property type="protein sequence ID" value="MEJ5977794.1"/>
    <property type="molecule type" value="Genomic_DNA"/>
</dbReference>
<dbReference type="InterPro" id="IPR019734">
    <property type="entry name" value="TPR_rpt"/>
</dbReference>
<dbReference type="SUPFAM" id="SSF48452">
    <property type="entry name" value="TPR-like"/>
    <property type="match status" value="1"/>
</dbReference>
<dbReference type="InterPro" id="IPR011990">
    <property type="entry name" value="TPR-like_helical_dom_sf"/>
</dbReference>
<dbReference type="Pfam" id="PF13432">
    <property type="entry name" value="TPR_16"/>
    <property type="match status" value="3"/>
</dbReference>
<evidence type="ECO:0000313" key="11">
    <source>
        <dbReference type="Proteomes" id="UP001361239"/>
    </source>
</evidence>
<dbReference type="Gene3D" id="3.40.50.11380">
    <property type="match status" value="1"/>
</dbReference>
<evidence type="ECO:0000256" key="3">
    <source>
        <dbReference type="ARBA" id="ARBA00011970"/>
    </source>
</evidence>
<evidence type="ECO:0000256" key="8">
    <source>
        <dbReference type="PROSITE-ProRule" id="PRU00339"/>
    </source>
</evidence>
<evidence type="ECO:0000256" key="6">
    <source>
        <dbReference type="ARBA" id="ARBA00022737"/>
    </source>
</evidence>
<dbReference type="Pfam" id="PF13414">
    <property type="entry name" value="TPR_11"/>
    <property type="match status" value="1"/>
</dbReference>
<reference evidence="10 11" key="1">
    <citation type="submission" date="2024-03" db="EMBL/GenBank/DDBJ databases">
        <authorList>
            <person name="Jo J.-H."/>
        </authorList>
    </citation>
    <scope>NUCLEOTIDE SEQUENCE [LARGE SCALE GENOMIC DNA]</scope>
    <source>
        <strain evidence="10 11">PS1R-30</strain>
    </source>
</reference>
<evidence type="ECO:0000256" key="2">
    <source>
        <dbReference type="ARBA" id="ARBA00005386"/>
    </source>
</evidence>
<dbReference type="PROSITE" id="PS50005">
    <property type="entry name" value="TPR"/>
    <property type="match status" value="5"/>
</dbReference>
<evidence type="ECO:0000256" key="5">
    <source>
        <dbReference type="ARBA" id="ARBA00022679"/>
    </source>
</evidence>
<feature type="repeat" description="TPR" evidence="8">
    <location>
        <begin position="130"/>
        <end position="163"/>
    </location>
</feature>
<gene>
    <name evidence="10" type="ORF">WG901_14185</name>
</gene>
<feature type="repeat" description="TPR" evidence="8">
    <location>
        <begin position="300"/>
        <end position="333"/>
    </location>
</feature>
<feature type="repeat" description="TPR" evidence="8">
    <location>
        <begin position="198"/>
        <end position="231"/>
    </location>
</feature>
<feature type="repeat" description="TPR" evidence="8">
    <location>
        <begin position="266"/>
        <end position="299"/>
    </location>
</feature>
<dbReference type="Gene3D" id="3.40.50.2000">
    <property type="entry name" value="Glycogen Phosphorylase B"/>
    <property type="match status" value="1"/>
</dbReference>
<feature type="repeat" description="TPR" evidence="8">
    <location>
        <begin position="232"/>
        <end position="265"/>
    </location>
</feature>
<dbReference type="PANTHER" id="PTHR44998:SF1">
    <property type="entry name" value="UDP-N-ACETYLGLUCOSAMINE--PEPTIDE N-ACETYLGLUCOSAMINYLTRANSFERASE 110 KDA SUBUNIT"/>
    <property type="match status" value="1"/>
</dbReference>
<dbReference type="Pfam" id="PF13844">
    <property type="entry name" value="Glyco_transf_41"/>
    <property type="match status" value="2"/>
</dbReference>
<feature type="domain" description="O-GlcNAc transferase C-terminal" evidence="9">
    <location>
        <begin position="410"/>
        <end position="572"/>
    </location>
</feature>
<organism evidence="10 11">
    <name type="scientific">Novosphingobium anseongense</name>
    <dbReference type="NCBI Taxonomy" id="3133436"/>
    <lineage>
        <taxon>Bacteria</taxon>
        <taxon>Pseudomonadati</taxon>
        <taxon>Pseudomonadota</taxon>
        <taxon>Alphaproteobacteria</taxon>
        <taxon>Sphingomonadales</taxon>
        <taxon>Sphingomonadaceae</taxon>
        <taxon>Novosphingobium</taxon>
    </lineage>
</organism>
<keyword evidence="7 8" id="KW-0802">TPR repeat</keyword>
<dbReference type="Proteomes" id="UP001361239">
    <property type="component" value="Unassembled WGS sequence"/>
</dbReference>
<keyword evidence="11" id="KW-1185">Reference proteome</keyword>
<evidence type="ECO:0000256" key="7">
    <source>
        <dbReference type="ARBA" id="ARBA00022803"/>
    </source>
</evidence>
<comment type="pathway">
    <text evidence="1">Protein modification; protein glycosylation.</text>
</comment>
<sequence length="791" mass="85818">MSSLETAMIKARGAEKRGDFAEAERVYGSILQKFPGNTRARKGMDQMFKTRAMAMMRADAPSQAEIDALSAAYEQGRFAQVVALAEGLLATYPRSTIVHNLLGAAHLTLGAFDRAETALREAHSRGVRHPAICNNLGMALANLGRHEEAIAFYEEAAALDPSYAIARNNLGNALKECGRDDEALAAYGQALALRHDYADASNNLAVLLDKLGRIAEAETAYRQVLSLEPNHAAACNNLGNLLASRGDHAGAHSFYQRALTIRPDYAEALLNLGNLLKRQGRTQEASAAYQRAKAARPNYAEASAEQGKAQALAGHLDAAITLFDEALASDPGHTGAAAHRLFYQLHMGDWSGLADWPAWRDRADTAISPWAALAIEDDPQAQLRRSRAWAKHTFGQSNTSFGKAARPQPQPAADGRIRIGYFSADFHAHATMHLMAGLLREHDRSQFEIHAYSYGTVVDEAVRAQIAACTDSFTDVQDMTDAEVVALARGHQLDIAVDLKGYTQGGRMQLFAERLAPVQVAFLGYPGTSGADFIDYAVADRVVVPASEADSFSEALMLLPGSYQCNDDQRVIADTAGTRADHGLPEQGFVFCCFNQSYKIGPREWAIWMRLLGEVEGSVLWLFQSNAWADQALRAEAAKHGIAPERLVFAPKLAQADHLARHAHADLFLDTFNYTAHTTASDALWSGLPVVTLAGRQFSARVGASLLKAIDLPELVTETAEAYEALILALANDPARLADLRQRLAGQRTTTPLFDSAGYARNLEAAFAEAHRRHKAGQQPSEIALGKIVID</sequence>
<keyword evidence="4" id="KW-0328">Glycosyltransferase</keyword>
<evidence type="ECO:0000256" key="1">
    <source>
        <dbReference type="ARBA" id="ARBA00004922"/>
    </source>
</evidence>
<protein>
    <recommendedName>
        <fullName evidence="3">protein O-GlcNAc transferase</fullName>
        <ecNumber evidence="3">2.4.1.255</ecNumber>
    </recommendedName>
</protein>
<accession>A0ABU8RYJ4</accession>
<comment type="caution">
    <text evidence="10">The sequence shown here is derived from an EMBL/GenBank/DDBJ whole genome shotgun (WGS) entry which is preliminary data.</text>
</comment>
<dbReference type="Gene3D" id="1.25.40.10">
    <property type="entry name" value="Tetratricopeptide repeat domain"/>
    <property type="match status" value="3"/>
</dbReference>
<evidence type="ECO:0000256" key="4">
    <source>
        <dbReference type="ARBA" id="ARBA00022676"/>
    </source>
</evidence>